<reference evidence="4" key="1">
    <citation type="submission" date="2020-08" db="EMBL/GenBank/DDBJ databases">
        <title>Multicomponent nature underlies the extraordinary mechanical properties of spider dragline silk.</title>
        <authorList>
            <person name="Kono N."/>
            <person name="Nakamura H."/>
            <person name="Mori M."/>
            <person name="Yoshida Y."/>
            <person name="Ohtoshi R."/>
            <person name="Malay A.D."/>
            <person name="Moran D.A.P."/>
            <person name="Tomita M."/>
            <person name="Numata K."/>
            <person name="Arakawa K."/>
        </authorList>
    </citation>
    <scope>NUCLEOTIDE SEQUENCE</scope>
</reference>
<name>A0A8X6V9A7_TRICX</name>
<evidence type="ECO:0000259" key="3">
    <source>
        <dbReference type="Pfam" id="PF00685"/>
    </source>
</evidence>
<organism evidence="4 5">
    <name type="scientific">Trichonephila clavipes</name>
    <name type="common">Golden silk orbweaver</name>
    <name type="synonym">Nephila clavipes</name>
    <dbReference type="NCBI Taxonomy" id="2585209"/>
    <lineage>
        <taxon>Eukaryota</taxon>
        <taxon>Metazoa</taxon>
        <taxon>Ecdysozoa</taxon>
        <taxon>Arthropoda</taxon>
        <taxon>Chelicerata</taxon>
        <taxon>Arachnida</taxon>
        <taxon>Araneae</taxon>
        <taxon>Araneomorphae</taxon>
        <taxon>Entelegynae</taxon>
        <taxon>Araneoidea</taxon>
        <taxon>Nephilidae</taxon>
        <taxon>Trichonephila</taxon>
    </lineage>
</organism>
<dbReference type="Gene3D" id="3.40.50.300">
    <property type="entry name" value="P-loop containing nucleotide triphosphate hydrolases"/>
    <property type="match status" value="1"/>
</dbReference>
<dbReference type="SUPFAM" id="SSF52540">
    <property type="entry name" value="P-loop containing nucleoside triphosphate hydrolases"/>
    <property type="match status" value="1"/>
</dbReference>
<feature type="domain" description="Sulfotransferase" evidence="3">
    <location>
        <begin position="39"/>
        <end position="178"/>
    </location>
</feature>
<dbReference type="AlphaFoldDB" id="A0A8X6V9A7"/>
<proteinExistence type="inferred from homology"/>
<dbReference type="Pfam" id="PF00685">
    <property type="entry name" value="Sulfotransfer_1"/>
    <property type="match status" value="1"/>
</dbReference>
<gene>
    <name evidence="4" type="primary">Sult1c2a</name>
    <name evidence="4" type="ORF">TNCV_5026701</name>
</gene>
<dbReference type="PANTHER" id="PTHR11783">
    <property type="entry name" value="SULFOTRANSFERASE SULT"/>
    <property type="match status" value="1"/>
</dbReference>
<sequence length="208" mass="23513">MAEPSFEAPASQFIDGFQIPAMFPAEGFRSAVQYKPRSDDVFIVTYPKCGTTWTQHTVSLIFSHGEPVMSSTAFFSAAPFLEITGAEGAEKMPRPGAIKVHLPFHLTPWSEKAKYLYVTRNPKDCCVSYFHHMRNIPGHEFKGTFDQFFELFLSGKIDYGDYFDHLLGWYEHRYESPISGIVVTHVGAPYHGYGGSYVPGHYTPRLLI</sequence>
<comment type="caution">
    <text evidence="4">The sequence shown here is derived from an EMBL/GenBank/DDBJ whole genome shotgun (WGS) entry which is preliminary data.</text>
</comment>
<comment type="similarity">
    <text evidence="1">Belongs to the sulfotransferase 1 family.</text>
</comment>
<dbReference type="InterPro" id="IPR000863">
    <property type="entry name" value="Sulfotransferase_dom"/>
</dbReference>
<dbReference type="GO" id="GO:0008146">
    <property type="term" value="F:sulfotransferase activity"/>
    <property type="evidence" value="ECO:0007669"/>
    <property type="project" value="InterPro"/>
</dbReference>
<accession>A0A8X6V9A7</accession>
<evidence type="ECO:0000313" key="4">
    <source>
        <dbReference type="EMBL" id="GFX99617.1"/>
    </source>
</evidence>
<evidence type="ECO:0000313" key="5">
    <source>
        <dbReference type="Proteomes" id="UP000887159"/>
    </source>
</evidence>
<dbReference type="EMBL" id="BMAU01021213">
    <property type="protein sequence ID" value="GFX99617.1"/>
    <property type="molecule type" value="Genomic_DNA"/>
</dbReference>
<dbReference type="Proteomes" id="UP000887159">
    <property type="component" value="Unassembled WGS sequence"/>
</dbReference>
<keyword evidence="2" id="KW-0808">Transferase</keyword>
<evidence type="ECO:0000256" key="1">
    <source>
        <dbReference type="ARBA" id="ARBA00005771"/>
    </source>
</evidence>
<keyword evidence="5" id="KW-1185">Reference proteome</keyword>
<dbReference type="InterPro" id="IPR027417">
    <property type="entry name" value="P-loop_NTPase"/>
</dbReference>
<protein>
    <submittedName>
        <fullName evidence="4">Sulfotransferase 1C2A</fullName>
    </submittedName>
</protein>
<evidence type="ECO:0000256" key="2">
    <source>
        <dbReference type="ARBA" id="ARBA00022679"/>
    </source>
</evidence>